<keyword evidence="2" id="KW-0945">Host-virus interaction</keyword>
<sequence>MGSLISMCSFNSKGNISARTISSSTSSLQQDQHISTQTFSVLRARQTSKPIWRKTRTSLTLEFSKSTADQLEEVSNLPTIRMPRSSMQDASWRRSIY</sequence>
<reference evidence="3" key="1">
    <citation type="journal article" date="2022" name="Phytopathology">
        <title>Genome characterization and pathogenicity of two new Hyptis pectinata viruses transmitted by distinct insect vectors.</title>
        <authorList>
            <person name="Reyes-Proano E."/>
            <person name="Alvarez-Quinto R."/>
            <person name="Delgado Jimenez J.A."/>
            <person name="Cornejo-Franco J.F."/>
            <person name="Mollov D."/>
            <person name="Bejerman N."/>
            <person name="Quito-Avila D."/>
        </authorList>
    </citation>
    <scope>NUCLEOTIDE SEQUENCE</scope>
    <source>
        <strain evidence="3">Prosperina</strain>
    </source>
</reference>
<dbReference type="Pfam" id="PF01492">
    <property type="entry name" value="Gemini_C4"/>
    <property type="match status" value="1"/>
</dbReference>
<keyword evidence="4" id="KW-1185">Reference proteome</keyword>
<evidence type="ECO:0000256" key="2">
    <source>
        <dbReference type="ARBA" id="ARBA00022581"/>
    </source>
</evidence>
<accession>A0AA95BNK5</accession>
<name>A0AA95BNK5_9GEMI</name>
<evidence type="ECO:0000313" key="4">
    <source>
        <dbReference type="Proteomes" id="UP001184314"/>
    </source>
</evidence>
<reference evidence="3" key="2">
    <citation type="submission" date="2022-03" db="EMBL/GenBank/DDBJ databases">
        <authorList>
            <person name="Reyes E."/>
            <person name="Alvarez-Quinto R.A."/>
            <person name="Cornejo-Franco J.F."/>
            <person name="Mollov D."/>
            <person name="Quito-Avila D.F."/>
        </authorList>
    </citation>
    <scope>NUCLEOTIDE SEQUENCE</scope>
    <source>
        <strain evidence="3">Prosperina</strain>
    </source>
</reference>
<organism evidence="3 4">
    <name type="scientific">Hyptis golden mosaic virus</name>
    <dbReference type="NCBI Taxonomy" id="2964489"/>
    <lineage>
        <taxon>Viruses</taxon>
        <taxon>Monodnaviria</taxon>
        <taxon>Shotokuvirae</taxon>
        <taxon>Cressdnaviricota</taxon>
        <taxon>Repensiviricetes</taxon>
        <taxon>Geplafuvirales</taxon>
        <taxon>Geminiviridae</taxon>
        <taxon>Begomovirus</taxon>
        <taxon>Begomovirus hyptidis</taxon>
    </lineage>
</organism>
<dbReference type="Proteomes" id="UP001184314">
    <property type="component" value="Genome"/>
</dbReference>
<evidence type="ECO:0000313" key="3">
    <source>
        <dbReference type="EMBL" id="UTQ10240.1"/>
    </source>
</evidence>
<comment type="similarity">
    <text evidence="1">Belongs to the geminiviridae protein AC4/C4 family.</text>
</comment>
<protein>
    <submittedName>
        <fullName evidence="3">AC4</fullName>
    </submittedName>
</protein>
<dbReference type="InterPro" id="IPR002488">
    <property type="entry name" value="Gemini_C4"/>
</dbReference>
<proteinExistence type="inferred from homology"/>
<evidence type="ECO:0000256" key="1">
    <source>
        <dbReference type="ARBA" id="ARBA00008996"/>
    </source>
</evidence>
<dbReference type="EMBL" id="ON073795">
    <property type="protein sequence ID" value="UTQ10240.1"/>
    <property type="molecule type" value="Genomic_DNA"/>
</dbReference>